<proteinExistence type="predicted"/>
<dbReference type="AlphaFoldDB" id="A0A2C9WL55"/>
<sequence length="57" mass="6517">MTTASGSFRSFKVTYESQSFAKVISRWLTPPTASFTSTHDLVLHANFLFQRWSAFNL</sequence>
<gene>
    <name evidence="1" type="ORF">MANES_01G162000</name>
</gene>
<dbReference type="EMBL" id="CM004387">
    <property type="protein sequence ID" value="OAY61083.1"/>
    <property type="molecule type" value="Genomic_DNA"/>
</dbReference>
<evidence type="ECO:0000313" key="1">
    <source>
        <dbReference type="EMBL" id="OAY61083.1"/>
    </source>
</evidence>
<organism evidence="1">
    <name type="scientific">Manihot esculenta</name>
    <name type="common">Cassava</name>
    <name type="synonym">Jatropha manihot</name>
    <dbReference type="NCBI Taxonomy" id="3983"/>
    <lineage>
        <taxon>Eukaryota</taxon>
        <taxon>Viridiplantae</taxon>
        <taxon>Streptophyta</taxon>
        <taxon>Embryophyta</taxon>
        <taxon>Tracheophyta</taxon>
        <taxon>Spermatophyta</taxon>
        <taxon>Magnoliopsida</taxon>
        <taxon>eudicotyledons</taxon>
        <taxon>Gunneridae</taxon>
        <taxon>Pentapetalae</taxon>
        <taxon>rosids</taxon>
        <taxon>fabids</taxon>
        <taxon>Malpighiales</taxon>
        <taxon>Euphorbiaceae</taxon>
        <taxon>Crotonoideae</taxon>
        <taxon>Manihoteae</taxon>
        <taxon>Manihot</taxon>
    </lineage>
</organism>
<reference evidence="1" key="1">
    <citation type="submission" date="2016-02" db="EMBL/GenBank/DDBJ databases">
        <title>WGS assembly of Manihot esculenta.</title>
        <authorList>
            <person name="Bredeson J.V."/>
            <person name="Prochnik S.E."/>
            <person name="Lyons J.B."/>
            <person name="Schmutz J."/>
            <person name="Grimwood J."/>
            <person name="Vrebalov J."/>
            <person name="Bart R.S."/>
            <person name="Amuge T."/>
            <person name="Ferguson M.E."/>
            <person name="Green R."/>
            <person name="Putnam N."/>
            <person name="Stites J."/>
            <person name="Rounsley S."/>
            <person name="Rokhsar D.S."/>
        </authorList>
    </citation>
    <scope>NUCLEOTIDE SEQUENCE [LARGE SCALE GENOMIC DNA]</scope>
    <source>
        <tissue evidence="1">Leaf</tissue>
    </source>
</reference>
<accession>A0A2C9WL55</accession>
<protein>
    <submittedName>
        <fullName evidence="1">Uncharacterized protein</fullName>
    </submittedName>
</protein>
<name>A0A2C9WL55_MANES</name>